<dbReference type="Proteomes" id="UP000197424">
    <property type="component" value="Chromosome"/>
</dbReference>
<dbReference type="SMART" id="SM00267">
    <property type="entry name" value="GGDEF"/>
    <property type="match status" value="1"/>
</dbReference>
<dbReference type="InterPro" id="IPR050469">
    <property type="entry name" value="Diguanylate_Cyclase"/>
</dbReference>
<dbReference type="InterPro" id="IPR043128">
    <property type="entry name" value="Rev_trsase/Diguanyl_cyclase"/>
</dbReference>
<dbReference type="InterPro" id="IPR029787">
    <property type="entry name" value="Nucleotide_cyclase"/>
</dbReference>
<dbReference type="PANTHER" id="PTHR45138:SF9">
    <property type="entry name" value="DIGUANYLATE CYCLASE DGCM-RELATED"/>
    <property type="match status" value="1"/>
</dbReference>
<dbReference type="Pfam" id="PF08447">
    <property type="entry name" value="PAS_3"/>
    <property type="match status" value="2"/>
</dbReference>
<dbReference type="InterPro" id="IPR035965">
    <property type="entry name" value="PAS-like_dom_sf"/>
</dbReference>
<name>A0A248LK73_9NEIS</name>
<feature type="domain" description="PAS" evidence="4">
    <location>
        <begin position="317"/>
        <end position="364"/>
    </location>
</feature>
<dbReference type="Pfam" id="PF08448">
    <property type="entry name" value="PAS_4"/>
    <property type="match status" value="1"/>
</dbReference>
<gene>
    <name evidence="7" type="ORF">LHGZ1_2060</name>
</gene>
<feature type="domain" description="PAC" evidence="5">
    <location>
        <begin position="652"/>
        <end position="703"/>
    </location>
</feature>
<evidence type="ECO:0000313" key="8">
    <source>
        <dbReference type="Proteomes" id="UP000197424"/>
    </source>
</evidence>
<accession>A0A248LK73</accession>
<dbReference type="SMART" id="SM00086">
    <property type="entry name" value="PAC"/>
    <property type="match status" value="3"/>
</dbReference>
<dbReference type="PROSITE" id="PS50112">
    <property type="entry name" value="PAS"/>
    <property type="match status" value="1"/>
</dbReference>
<dbReference type="OrthoDB" id="9813903at2"/>
<dbReference type="GO" id="GO:0043709">
    <property type="term" value="P:cell adhesion involved in single-species biofilm formation"/>
    <property type="evidence" value="ECO:0007669"/>
    <property type="project" value="TreeGrafter"/>
</dbReference>
<dbReference type="GO" id="GO:1902201">
    <property type="term" value="P:negative regulation of bacterial-type flagellum-dependent cell motility"/>
    <property type="evidence" value="ECO:0007669"/>
    <property type="project" value="TreeGrafter"/>
</dbReference>
<sequence length="879" mass="98040">MVLPPVLFRLVRQPWLLLLPFVVLAALTLYWVDLLKSHEELRHNAHAQAGLRAVQVANAMSQQVSTLVQGIDYALLDMGADYSRSGYQTFEESVERFVGSYPRDTILQVSLTDAAGRVIYSSLTERPKAISIADREHFLVHLDQEVSSLYISKPVFGRLSQAWSIQFSRQVRRHGKFAGVLVASVSPSYFSSLFHEVSAGDRDVVFLFNQNLDYLARTRMQDEVMGRQLPESYRWITELTSNRFDSRAGPDGLARVYGIHSVARWPLYVGVGIELQSIMAPVDEAIESSLFGNLLGSLLILLAVGWIYWLLYRQWRQQSLLKAIYDVLPIGILQADENGTVQEGNASAARLLGLPESGLRGASLKNNPATAQPLVHMQAMPAGKQLPLAEAWSRIAAGDSLHNQEIRLQPRPGQLHYLVVNAVPAPTAEGGSVAALVDVTQRCVAEARLALREQQLDMALRGAELELWDWNLESGSLELLHPRQTDPVCLPSWQALIHSDDWARVKLIFDMHLVGHSPMIEVEYRVRDDERWRWVQCRGRVMDRDEQNRPVRALGTHLDVTQRKLSESERRATQRKLEKLTAQLPSVVFQLRRRADGLYAMPYANPALGTLCGVDPLAVRDQADAFFAVIVPADREECLASLEHSSCHLQSWRMEFRIVNPLGEIRWMLGHASPEKDLDGSVLWHGYLNDISERKAHEDDLVKQASTDGLTGLANRRSWLVHANRELTRCRRYPDEADCAVVMLDIDHFKRVNDSHGHAVGDQVLQELARRMQAGLRETDCLGRMGGEEFAILLPQTSQDGACLFAERLCRKIAGTPFATEAGALVVTISLGVSQMQSDDASVDCALARADGALYAAKSGGRNRVEAAVRPVVVGLQPA</sequence>
<keyword evidence="3" id="KW-0472">Membrane</keyword>
<evidence type="ECO:0000313" key="7">
    <source>
        <dbReference type="EMBL" id="ASJ24891.1"/>
    </source>
</evidence>
<dbReference type="NCBIfam" id="TIGR00254">
    <property type="entry name" value="GGDEF"/>
    <property type="match status" value="1"/>
</dbReference>
<dbReference type="EMBL" id="CP022115">
    <property type="protein sequence ID" value="ASJ24891.1"/>
    <property type="molecule type" value="Genomic_DNA"/>
</dbReference>
<evidence type="ECO:0000259" key="5">
    <source>
        <dbReference type="PROSITE" id="PS50113"/>
    </source>
</evidence>
<feature type="transmembrane region" description="Helical" evidence="3">
    <location>
        <begin position="15"/>
        <end position="32"/>
    </location>
</feature>
<dbReference type="InterPro" id="IPR000700">
    <property type="entry name" value="PAS-assoc_C"/>
</dbReference>
<dbReference type="PROSITE" id="PS50113">
    <property type="entry name" value="PAC"/>
    <property type="match status" value="1"/>
</dbReference>
<dbReference type="AlphaFoldDB" id="A0A248LK73"/>
<dbReference type="SUPFAM" id="SSF55785">
    <property type="entry name" value="PYP-like sensor domain (PAS domain)"/>
    <property type="match status" value="3"/>
</dbReference>
<evidence type="ECO:0000259" key="4">
    <source>
        <dbReference type="PROSITE" id="PS50112"/>
    </source>
</evidence>
<dbReference type="SUPFAM" id="SSF55073">
    <property type="entry name" value="Nucleotide cyclase"/>
    <property type="match status" value="1"/>
</dbReference>
<dbReference type="InterPro" id="IPR001610">
    <property type="entry name" value="PAC"/>
</dbReference>
<evidence type="ECO:0000259" key="6">
    <source>
        <dbReference type="PROSITE" id="PS50887"/>
    </source>
</evidence>
<evidence type="ECO:0000256" key="3">
    <source>
        <dbReference type="SAM" id="Phobius"/>
    </source>
</evidence>
<dbReference type="CDD" id="cd00130">
    <property type="entry name" value="PAS"/>
    <property type="match status" value="2"/>
</dbReference>
<keyword evidence="3" id="KW-1133">Transmembrane helix</keyword>
<dbReference type="InterPro" id="IPR013656">
    <property type="entry name" value="PAS_4"/>
</dbReference>
<proteinExistence type="predicted"/>
<dbReference type="CDD" id="cd12914">
    <property type="entry name" value="PDC1_DGC_like"/>
    <property type="match status" value="1"/>
</dbReference>
<keyword evidence="3" id="KW-0812">Transmembrane</keyword>
<dbReference type="CDD" id="cd01949">
    <property type="entry name" value="GGDEF"/>
    <property type="match status" value="1"/>
</dbReference>
<evidence type="ECO:0000256" key="1">
    <source>
        <dbReference type="ARBA" id="ARBA00012528"/>
    </source>
</evidence>
<dbReference type="CDD" id="cd12915">
    <property type="entry name" value="PDC2_DGC_like"/>
    <property type="match status" value="1"/>
</dbReference>
<feature type="transmembrane region" description="Helical" evidence="3">
    <location>
        <begin position="294"/>
        <end position="312"/>
    </location>
</feature>
<dbReference type="GO" id="GO:0005886">
    <property type="term" value="C:plasma membrane"/>
    <property type="evidence" value="ECO:0007669"/>
    <property type="project" value="TreeGrafter"/>
</dbReference>
<organism evidence="7 8">
    <name type="scientific">Laribacter hongkongensis</name>
    <dbReference type="NCBI Taxonomy" id="168471"/>
    <lineage>
        <taxon>Bacteria</taxon>
        <taxon>Pseudomonadati</taxon>
        <taxon>Pseudomonadota</taxon>
        <taxon>Betaproteobacteria</taxon>
        <taxon>Neisseriales</taxon>
        <taxon>Aquaspirillaceae</taxon>
        <taxon>Laribacter</taxon>
    </lineage>
</organism>
<dbReference type="Pfam" id="PF00990">
    <property type="entry name" value="GGDEF"/>
    <property type="match status" value="1"/>
</dbReference>
<feature type="domain" description="GGDEF" evidence="6">
    <location>
        <begin position="737"/>
        <end position="870"/>
    </location>
</feature>
<dbReference type="Gene3D" id="3.30.450.20">
    <property type="entry name" value="PAS domain"/>
    <property type="match status" value="5"/>
</dbReference>
<dbReference type="GO" id="GO:0052621">
    <property type="term" value="F:diguanylate cyclase activity"/>
    <property type="evidence" value="ECO:0007669"/>
    <property type="project" value="UniProtKB-EC"/>
</dbReference>
<dbReference type="InterPro" id="IPR000160">
    <property type="entry name" value="GGDEF_dom"/>
</dbReference>
<dbReference type="PROSITE" id="PS50887">
    <property type="entry name" value="GGDEF"/>
    <property type="match status" value="1"/>
</dbReference>
<dbReference type="EC" id="2.7.7.65" evidence="1"/>
<evidence type="ECO:0000256" key="2">
    <source>
        <dbReference type="ARBA" id="ARBA00034247"/>
    </source>
</evidence>
<dbReference type="InterPro" id="IPR000014">
    <property type="entry name" value="PAS"/>
</dbReference>
<protein>
    <recommendedName>
        <fullName evidence="1">diguanylate cyclase</fullName>
        <ecNumber evidence="1">2.7.7.65</ecNumber>
    </recommendedName>
</protein>
<dbReference type="Gene3D" id="3.30.70.270">
    <property type="match status" value="1"/>
</dbReference>
<dbReference type="FunFam" id="3.30.70.270:FF:000001">
    <property type="entry name" value="Diguanylate cyclase domain protein"/>
    <property type="match status" value="1"/>
</dbReference>
<reference evidence="8" key="1">
    <citation type="submission" date="2017-06" db="EMBL/GenBank/DDBJ databases">
        <title>Whole genome sequence of Laribacter hongkongensis LHGZ1.</title>
        <authorList>
            <person name="Chen D."/>
            <person name="Wu H."/>
            <person name="Chen J."/>
        </authorList>
    </citation>
    <scope>NUCLEOTIDE SEQUENCE [LARGE SCALE GENOMIC DNA]</scope>
    <source>
        <strain evidence="8">LHGZ1</strain>
    </source>
</reference>
<dbReference type="PANTHER" id="PTHR45138">
    <property type="entry name" value="REGULATORY COMPONENTS OF SENSORY TRANSDUCTION SYSTEM"/>
    <property type="match status" value="1"/>
</dbReference>
<comment type="catalytic activity">
    <reaction evidence="2">
        <text>2 GTP = 3',3'-c-di-GMP + 2 diphosphate</text>
        <dbReference type="Rhea" id="RHEA:24898"/>
        <dbReference type="ChEBI" id="CHEBI:33019"/>
        <dbReference type="ChEBI" id="CHEBI:37565"/>
        <dbReference type="ChEBI" id="CHEBI:58805"/>
        <dbReference type="EC" id="2.7.7.65"/>
    </reaction>
</comment>
<dbReference type="InterPro" id="IPR013655">
    <property type="entry name" value="PAS_fold_3"/>
</dbReference>